<dbReference type="PANTHER" id="PTHR12081:SF40">
    <property type="entry name" value="TRANSCRIPTION FACTOR E2F8"/>
    <property type="match status" value="1"/>
</dbReference>
<dbReference type="FunFam" id="1.10.10.10:FF:000073">
    <property type="entry name" value="E2F transcription factor 8"/>
    <property type="match status" value="1"/>
</dbReference>
<dbReference type="GeneTree" id="ENSGT00940000158651"/>
<evidence type="ECO:0000256" key="5">
    <source>
        <dbReference type="ARBA" id="ARBA00023125"/>
    </source>
</evidence>
<evidence type="ECO:0000256" key="8">
    <source>
        <dbReference type="ARBA" id="ARBA00023242"/>
    </source>
</evidence>
<dbReference type="GO" id="GO:0005654">
    <property type="term" value="C:nucleoplasm"/>
    <property type="evidence" value="ECO:0007669"/>
    <property type="project" value="Ensembl"/>
</dbReference>
<evidence type="ECO:0000313" key="15">
    <source>
        <dbReference type="Proteomes" id="UP000694421"/>
    </source>
</evidence>
<evidence type="ECO:0000259" key="13">
    <source>
        <dbReference type="SMART" id="SM01372"/>
    </source>
</evidence>
<feature type="compositionally biased region" description="Basic and acidic residues" evidence="12">
    <location>
        <begin position="12"/>
        <end position="27"/>
    </location>
</feature>
<feature type="compositionally biased region" description="Basic and acidic residues" evidence="12">
    <location>
        <begin position="905"/>
        <end position="917"/>
    </location>
</feature>
<dbReference type="Gene3D" id="1.10.10.10">
    <property type="entry name" value="Winged helix-like DNA-binding domain superfamily/Winged helix DNA-binding domain"/>
    <property type="match status" value="2"/>
</dbReference>
<accession>A0A8D0BA68</accession>
<dbReference type="Ensembl" id="ENSSMRT00000005630.1">
    <property type="protein sequence ID" value="ENSSMRP00000004773.1"/>
    <property type="gene ID" value="ENSSMRG00000003932.1"/>
</dbReference>
<dbReference type="PANTHER" id="PTHR12081">
    <property type="entry name" value="TRANSCRIPTION FACTOR E2F"/>
    <property type="match status" value="1"/>
</dbReference>
<feature type="region of interest" description="Disordered" evidence="12">
    <location>
        <begin position="449"/>
        <end position="468"/>
    </location>
</feature>
<dbReference type="GO" id="GO:0032877">
    <property type="term" value="P:positive regulation of DNA endoreduplication"/>
    <property type="evidence" value="ECO:0007669"/>
    <property type="project" value="Ensembl"/>
</dbReference>
<feature type="domain" description="E2F/DP family winged-helix DNA-binding" evidence="13">
    <location>
        <begin position="263"/>
        <end position="349"/>
    </location>
</feature>
<keyword evidence="6" id="KW-0010">Activator</keyword>
<dbReference type="GO" id="GO:0042802">
    <property type="term" value="F:identical protein binding"/>
    <property type="evidence" value="ECO:0007669"/>
    <property type="project" value="Ensembl"/>
</dbReference>
<feature type="compositionally biased region" description="Basic and acidic residues" evidence="12">
    <location>
        <begin position="218"/>
        <end position="229"/>
    </location>
</feature>
<dbReference type="GO" id="GO:0090575">
    <property type="term" value="C:RNA polymerase II transcription regulator complex"/>
    <property type="evidence" value="ECO:0007669"/>
    <property type="project" value="TreeGrafter"/>
</dbReference>
<dbReference type="SMART" id="SM01372">
    <property type="entry name" value="E2F_TDP"/>
    <property type="match status" value="2"/>
</dbReference>
<dbReference type="GO" id="GO:0032466">
    <property type="term" value="P:negative regulation of cytokinesis"/>
    <property type="evidence" value="ECO:0007669"/>
    <property type="project" value="Ensembl"/>
</dbReference>
<dbReference type="GO" id="GO:0005730">
    <property type="term" value="C:nucleolus"/>
    <property type="evidence" value="ECO:0007669"/>
    <property type="project" value="Ensembl"/>
</dbReference>
<dbReference type="GO" id="GO:0070365">
    <property type="term" value="P:hepatocyte differentiation"/>
    <property type="evidence" value="ECO:0007669"/>
    <property type="project" value="Ensembl"/>
</dbReference>
<feature type="compositionally biased region" description="Polar residues" evidence="12">
    <location>
        <begin position="616"/>
        <end position="626"/>
    </location>
</feature>
<evidence type="ECO:0000313" key="14">
    <source>
        <dbReference type="Ensembl" id="ENSSMRP00000004773.1"/>
    </source>
</evidence>
<feature type="region of interest" description="Disordered" evidence="12">
    <location>
        <begin position="888"/>
        <end position="917"/>
    </location>
</feature>
<keyword evidence="4 11" id="KW-0805">Transcription regulation</keyword>
<evidence type="ECO:0000256" key="1">
    <source>
        <dbReference type="ARBA" id="ARBA00004123"/>
    </source>
</evidence>
<dbReference type="AlphaFoldDB" id="A0A8D0BA68"/>
<evidence type="ECO:0000256" key="10">
    <source>
        <dbReference type="ARBA" id="ARBA00039673"/>
    </source>
</evidence>
<dbReference type="GO" id="GO:0002040">
    <property type="term" value="P:sprouting angiogenesis"/>
    <property type="evidence" value="ECO:0007669"/>
    <property type="project" value="Ensembl"/>
</dbReference>
<name>A0A8D0BA68_SALMN</name>
<feature type="compositionally biased region" description="Basic and acidic residues" evidence="12">
    <location>
        <begin position="85"/>
        <end position="117"/>
    </location>
</feature>
<feature type="compositionally biased region" description="Polar residues" evidence="12">
    <location>
        <begin position="33"/>
        <end position="53"/>
    </location>
</feature>
<dbReference type="OMA" id="EMQMKCA"/>
<dbReference type="InterPro" id="IPR036388">
    <property type="entry name" value="WH-like_DNA-bd_sf"/>
</dbReference>
<proteinExistence type="inferred from homology"/>
<evidence type="ECO:0000256" key="12">
    <source>
        <dbReference type="SAM" id="MobiDB-lite"/>
    </source>
</evidence>
<feature type="region of interest" description="Disordered" evidence="12">
    <location>
        <begin position="218"/>
        <end position="237"/>
    </location>
</feature>
<dbReference type="GO" id="GO:0001227">
    <property type="term" value="F:DNA-binding transcription repressor activity, RNA polymerase II-specific"/>
    <property type="evidence" value="ECO:0007669"/>
    <property type="project" value="Ensembl"/>
</dbReference>
<dbReference type="GO" id="GO:0005829">
    <property type="term" value="C:cytosol"/>
    <property type="evidence" value="ECO:0007669"/>
    <property type="project" value="Ensembl"/>
</dbReference>
<feature type="compositionally biased region" description="Polar residues" evidence="12">
    <location>
        <begin position="598"/>
        <end position="608"/>
    </location>
</feature>
<keyword evidence="9" id="KW-0131">Cell cycle</keyword>
<dbReference type="SUPFAM" id="SSF46785">
    <property type="entry name" value="Winged helix' DNA-binding domain"/>
    <property type="match status" value="2"/>
</dbReference>
<feature type="compositionally biased region" description="Polar residues" evidence="12">
    <location>
        <begin position="634"/>
        <end position="645"/>
    </location>
</feature>
<evidence type="ECO:0000256" key="3">
    <source>
        <dbReference type="ARBA" id="ARBA00022491"/>
    </source>
</evidence>
<dbReference type="FunFam" id="1.10.10.10:FF:000100">
    <property type="entry name" value="E2F transcription factor 8"/>
    <property type="match status" value="1"/>
</dbReference>
<keyword evidence="5 11" id="KW-0238">DNA-binding</keyword>
<comment type="similarity">
    <text evidence="2 11">Belongs to the E2F/DP family.</text>
</comment>
<keyword evidence="8 11" id="KW-0539">Nucleus</keyword>
<dbReference type="GO" id="GO:0000978">
    <property type="term" value="F:RNA polymerase II cis-regulatory region sequence-specific DNA binding"/>
    <property type="evidence" value="ECO:0007669"/>
    <property type="project" value="Ensembl"/>
</dbReference>
<dbReference type="Proteomes" id="UP000694421">
    <property type="component" value="Unplaced"/>
</dbReference>
<dbReference type="GO" id="GO:0033301">
    <property type="term" value="P:cell cycle comprising mitosis without cytokinesis"/>
    <property type="evidence" value="ECO:0007669"/>
    <property type="project" value="Ensembl"/>
</dbReference>
<dbReference type="GO" id="GO:0048144">
    <property type="term" value="P:fibroblast proliferation"/>
    <property type="evidence" value="ECO:0007669"/>
    <property type="project" value="Ensembl"/>
</dbReference>
<keyword evidence="3" id="KW-0678">Repressor</keyword>
<evidence type="ECO:0000256" key="11">
    <source>
        <dbReference type="RuleBase" id="RU003796"/>
    </source>
</evidence>
<dbReference type="Pfam" id="PF02319">
    <property type="entry name" value="WHD_E2F_TDP"/>
    <property type="match status" value="2"/>
</dbReference>
<feature type="region of interest" description="Disordered" evidence="12">
    <location>
        <begin position="580"/>
        <end position="645"/>
    </location>
</feature>
<dbReference type="InterPro" id="IPR036390">
    <property type="entry name" value="WH_DNA-bd_sf"/>
</dbReference>
<evidence type="ECO:0000256" key="9">
    <source>
        <dbReference type="ARBA" id="ARBA00023306"/>
    </source>
</evidence>
<sequence length="917" mass="101919">MNMRKVYSSKMSPEDKENLPFELHESPVKTPQKPATSSSLFLAEIQPSTSDHQATPPKPNEISSGDPWTPTSNLKVLISAASPEIRNREQEQRLSDSRTEIHEDHLSGDEYEKSQPSRKEKSLGLLCHKFLAHYSSYPSVSKNNEICLDDVAEMLKVERRRIYDIMNVLESLNMVSRLAKNKYSWHGRHNLKKTLQILKKAAEENKYTQQIELIKQRECDQEREQDSQKTELVTKPVKPNDHTDDCFDEFDDKELRAASVNSRKDKSLRVMSQKFVMLFLVSTPQVVSLDVAAKILIDEDQADFLDKSKFKTKIRRLYDIANVLSSLELIKKIHVTEERGRKPAFKWTGPEVFSEIHGDLGTQDVPTPTVMTSHLLEGRSSKHHCSKNLFPTKRKQGFTRHPSLMKLPKNAQNDWRRVHSAPSSPLKKNTGWSKMSQLAAICKQQLDEQPRGSKKIKLEPSNVPSALAPSSEASLKSKLFLLPSQPQSLPLIHHREPPTILPLLSNVPYVVYLPPSQMGILADSNQSFMEQPVSCADATGVKSPVEGSSQTVLNKMSVEGSSSNLEDSLAYIKGQNPCLTKKQEPMKGDSRPEKCFKSSETLSRSTARLQDALQEESVSNKKTQSPLALHVDQESQTSAVAKNSKSKRGNQYLQCQLKKQEQGDLLGYNKIATTQKIPAAFPVPASKAWLPSGYLIPLPQCARLGNKTRLSNNGKAKKCTKKEKSHTSAVAGDTPVTSEYSTVNLSAFQVTPLNLTFSPCSVATVPMVNGPLLASGHANPIQIPNSSVLNFTLEHLRLLPASIQVSADQGTGSFPSYQEHGSCDSKTVVLEQGKQLQSALPGYDRELKSVPTTPLQQIPRPVVSIISERGKENLSSASCDSATVPCFHSSPRESTEISQETLVLPERRPGNATDDKF</sequence>
<feature type="domain" description="E2F/DP family winged-helix DNA-binding" evidence="13">
    <location>
        <begin position="118"/>
        <end position="187"/>
    </location>
</feature>
<dbReference type="Ensembl" id="ENSSMRT00000005640.1">
    <property type="protein sequence ID" value="ENSSMRP00000004783.1"/>
    <property type="gene ID" value="ENSSMRG00000003932.1"/>
</dbReference>
<organism evidence="14 15">
    <name type="scientific">Salvator merianae</name>
    <name type="common">Argentine black and white tegu</name>
    <name type="synonym">Tupinambis merianae</name>
    <dbReference type="NCBI Taxonomy" id="96440"/>
    <lineage>
        <taxon>Eukaryota</taxon>
        <taxon>Metazoa</taxon>
        <taxon>Chordata</taxon>
        <taxon>Craniata</taxon>
        <taxon>Vertebrata</taxon>
        <taxon>Euteleostomi</taxon>
        <taxon>Lepidosauria</taxon>
        <taxon>Squamata</taxon>
        <taxon>Bifurcata</taxon>
        <taxon>Unidentata</taxon>
        <taxon>Episquamata</taxon>
        <taxon>Laterata</taxon>
        <taxon>Teiioidea</taxon>
        <taxon>Teiidae</taxon>
        <taxon>Salvator</taxon>
    </lineage>
</organism>
<keyword evidence="7 11" id="KW-0804">Transcription</keyword>
<evidence type="ECO:0000256" key="4">
    <source>
        <dbReference type="ARBA" id="ARBA00023015"/>
    </source>
</evidence>
<comment type="subcellular location">
    <subcellularLocation>
        <location evidence="1 11">Nucleus</location>
    </subcellularLocation>
</comment>
<dbReference type="InterPro" id="IPR015633">
    <property type="entry name" value="E2F"/>
</dbReference>
<evidence type="ECO:0000256" key="7">
    <source>
        <dbReference type="ARBA" id="ARBA00023163"/>
    </source>
</evidence>
<keyword evidence="15" id="KW-1185">Reference proteome</keyword>
<feature type="region of interest" description="Disordered" evidence="12">
    <location>
        <begin position="1"/>
        <end position="117"/>
    </location>
</feature>
<protein>
    <recommendedName>
        <fullName evidence="10">Transcription factor E2F8</fullName>
    </recommendedName>
</protein>
<evidence type="ECO:0000256" key="6">
    <source>
        <dbReference type="ARBA" id="ARBA00023159"/>
    </source>
</evidence>
<feature type="compositionally biased region" description="Basic and acidic residues" evidence="12">
    <location>
        <begin position="581"/>
        <end position="597"/>
    </location>
</feature>
<dbReference type="GO" id="GO:0045944">
    <property type="term" value="P:positive regulation of transcription by RNA polymerase II"/>
    <property type="evidence" value="ECO:0007669"/>
    <property type="project" value="Ensembl"/>
</dbReference>
<dbReference type="InterPro" id="IPR003316">
    <property type="entry name" value="E2F_WHTH_DNA-bd_dom"/>
</dbReference>
<evidence type="ECO:0000256" key="2">
    <source>
        <dbReference type="ARBA" id="ARBA00010940"/>
    </source>
</evidence>
<reference evidence="14" key="1">
    <citation type="submission" date="2025-05" db="UniProtKB">
        <authorList>
            <consortium name="Ensembl"/>
        </authorList>
    </citation>
    <scope>IDENTIFICATION</scope>
</reference>